<dbReference type="Gene3D" id="1.20.1070.10">
    <property type="entry name" value="Rhodopsin 7-helix transmembrane proteins"/>
    <property type="match status" value="1"/>
</dbReference>
<feature type="transmembrane region" description="Helical" evidence="5">
    <location>
        <begin position="280"/>
        <end position="300"/>
    </location>
</feature>
<dbReference type="OrthoDB" id="10040353at2759"/>
<evidence type="ECO:0000256" key="5">
    <source>
        <dbReference type="SAM" id="Phobius"/>
    </source>
</evidence>
<accession>A0A814UVX1</accession>
<organism evidence="8 9">
    <name type="scientific">Adineta ricciae</name>
    <name type="common">Rotifer</name>
    <dbReference type="NCBI Taxonomy" id="249248"/>
    <lineage>
        <taxon>Eukaryota</taxon>
        <taxon>Metazoa</taxon>
        <taxon>Spiralia</taxon>
        <taxon>Gnathifera</taxon>
        <taxon>Rotifera</taxon>
        <taxon>Eurotatoria</taxon>
        <taxon>Bdelloidea</taxon>
        <taxon>Adinetida</taxon>
        <taxon>Adinetidae</taxon>
        <taxon>Adineta</taxon>
    </lineage>
</organism>
<dbReference type="GO" id="GO:0016020">
    <property type="term" value="C:membrane"/>
    <property type="evidence" value="ECO:0007669"/>
    <property type="project" value="UniProtKB-SubCell"/>
</dbReference>
<dbReference type="PANTHER" id="PTHR46641:SF18">
    <property type="entry name" value="G-PROTEIN COUPLED RECEPTORS FAMILY 1 PROFILE DOMAIN-CONTAINING PROTEIN"/>
    <property type="match status" value="1"/>
</dbReference>
<sequence>MALGDDLNSVQSALTCYALPIILILGVFGNFVNILVFSQKHLRISSCAIYFISTSIFNILVMTFGIPSNIVIAYTAYDFASYSAAYCKLRSYLIHVLFMISRSAVALACIDRFALCSSNVRIRAFSQRSMAIKMVLIASIVWFVIPSHMIVYVDIQMPNRRCGGSGNYSYIYGLYAAIVTTIPLIIMVVFSTLAIRSLKHIQFRVQPDPRMNGQTVPKNIRIQKRDVKLTLILIGEVIIYFCSTVSFPIYSIYAAITATVPKDTLRTAIESFMRYNSLNFLIYVNAASIFYIHLLASGAFRKESKQVLFRIFKNEENRNVWLSTAGMTNTKSRFGKRQQQQMETSFKK</sequence>
<dbReference type="SUPFAM" id="SSF81321">
    <property type="entry name" value="Family A G protein-coupled receptor-like"/>
    <property type="match status" value="1"/>
</dbReference>
<dbReference type="PANTHER" id="PTHR46641">
    <property type="entry name" value="FMRFAMIDE RECEPTOR-RELATED"/>
    <property type="match status" value="1"/>
</dbReference>
<keyword evidence="4 5" id="KW-0472">Membrane</keyword>
<proteinExistence type="predicted"/>
<gene>
    <name evidence="7" type="ORF">EDS130_LOCUS6656</name>
    <name evidence="8" type="ORF">XAT740_LOCUS22377</name>
</gene>
<evidence type="ECO:0000259" key="6">
    <source>
        <dbReference type="PROSITE" id="PS50262"/>
    </source>
</evidence>
<dbReference type="EMBL" id="CAJNOR010001645">
    <property type="protein sequence ID" value="CAF1177336.1"/>
    <property type="molecule type" value="Genomic_DNA"/>
</dbReference>
<feature type="transmembrane region" description="Helical" evidence="5">
    <location>
        <begin position="92"/>
        <end position="110"/>
    </location>
</feature>
<protein>
    <recommendedName>
        <fullName evidence="6">G-protein coupled receptors family 1 profile domain-containing protein</fullName>
    </recommendedName>
</protein>
<keyword evidence="9" id="KW-1185">Reference proteome</keyword>
<evidence type="ECO:0000313" key="7">
    <source>
        <dbReference type="EMBL" id="CAF0837267.1"/>
    </source>
</evidence>
<feature type="domain" description="G-protein coupled receptors family 1 profile" evidence="6">
    <location>
        <begin position="29"/>
        <end position="293"/>
    </location>
</feature>
<dbReference type="AlphaFoldDB" id="A0A814UVX1"/>
<feature type="transmembrane region" description="Helical" evidence="5">
    <location>
        <begin position="131"/>
        <end position="152"/>
    </location>
</feature>
<evidence type="ECO:0000256" key="3">
    <source>
        <dbReference type="ARBA" id="ARBA00022989"/>
    </source>
</evidence>
<evidence type="ECO:0000256" key="2">
    <source>
        <dbReference type="ARBA" id="ARBA00022692"/>
    </source>
</evidence>
<evidence type="ECO:0000256" key="1">
    <source>
        <dbReference type="ARBA" id="ARBA00004370"/>
    </source>
</evidence>
<keyword evidence="3 5" id="KW-1133">Transmembrane helix</keyword>
<dbReference type="PROSITE" id="PS50262">
    <property type="entry name" value="G_PROTEIN_RECEP_F1_2"/>
    <property type="match status" value="1"/>
</dbReference>
<evidence type="ECO:0000313" key="8">
    <source>
        <dbReference type="EMBL" id="CAF1177336.1"/>
    </source>
</evidence>
<dbReference type="InterPro" id="IPR052954">
    <property type="entry name" value="GPCR-Ligand_Int"/>
</dbReference>
<comment type="caution">
    <text evidence="8">The sequence shown here is derived from an EMBL/GenBank/DDBJ whole genome shotgun (WGS) entry which is preliminary data.</text>
</comment>
<dbReference type="EMBL" id="CAJNOJ010000019">
    <property type="protein sequence ID" value="CAF0837267.1"/>
    <property type="molecule type" value="Genomic_DNA"/>
</dbReference>
<evidence type="ECO:0000256" key="4">
    <source>
        <dbReference type="ARBA" id="ARBA00023136"/>
    </source>
</evidence>
<dbReference type="InterPro" id="IPR017452">
    <property type="entry name" value="GPCR_Rhodpsn_7TM"/>
</dbReference>
<comment type="subcellular location">
    <subcellularLocation>
        <location evidence="1">Membrane</location>
    </subcellularLocation>
</comment>
<dbReference type="Proteomes" id="UP000663828">
    <property type="component" value="Unassembled WGS sequence"/>
</dbReference>
<feature type="transmembrane region" description="Helical" evidence="5">
    <location>
        <begin position="231"/>
        <end position="256"/>
    </location>
</feature>
<feature type="transmembrane region" description="Helical" evidence="5">
    <location>
        <begin position="12"/>
        <end position="36"/>
    </location>
</feature>
<dbReference type="Proteomes" id="UP000663852">
    <property type="component" value="Unassembled WGS sequence"/>
</dbReference>
<feature type="transmembrane region" description="Helical" evidence="5">
    <location>
        <begin position="172"/>
        <end position="195"/>
    </location>
</feature>
<keyword evidence="2 5" id="KW-0812">Transmembrane</keyword>
<evidence type="ECO:0000313" key="9">
    <source>
        <dbReference type="Proteomes" id="UP000663828"/>
    </source>
</evidence>
<name>A0A814UVX1_ADIRI</name>
<feature type="transmembrane region" description="Helical" evidence="5">
    <location>
        <begin position="48"/>
        <end position="72"/>
    </location>
</feature>
<reference evidence="8" key="1">
    <citation type="submission" date="2021-02" db="EMBL/GenBank/DDBJ databases">
        <authorList>
            <person name="Nowell W R."/>
        </authorList>
    </citation>
    <scope>NUCLEOTIDE SEQUENCE</scope>
</reference>